<evidence type="ECO:0000313" key="2">
    <source>
        <dbReference type="EMBL" id="GMH31989.1"/>
    </source>
</evidence>
<accession>A0AAD3TMH9</accession>
<sequence>MLDNSLKSSPDLFKTTAMKLWDSGAAQSGKSAQPRRMKHHCEKRTPRTHARYATTSSSTSVSSSGSVHSSKTCSIFPSLEKVYSSGNLYLDDLSTAVERGYSYAGPLDTPSKMRVQSSLGSPMADSGQVKKLVAGEEDQGIGKQRKNIEKIRLQLGASRARVHEFFFFVPELEDDVGMSGSEGFGTDIPSFLSGEGLSPATEGGGSQSYLKKPKRRKKKHQKGIADEALDAAFLAAPRILSTVALLPTDENGEAC</sequence>
<organism evidence="2 3">
    <name type="scientific">Nepenthes gracilis</name>
    <name type="common">Slender pitcher plant</name>
    <dbReference type="NCBI Taxonomy" id="150966"/>
    <lineage>
        <taxon>Eukaryota</taxon>
        <taxon>Viridiplantae</taxon>
        <taxon>Streptophyta</taxon>
        <taxon>Embryophyta</taxon>
        <taxon>Tracheophyta</taxon>
        <taxon>Spermatophyta</taxon>
        <taxon>Magnoliopsida</taxon>
        <taxon>eudicotyledons</taxon>
        <taxon>Gunneridae</taxon>
        <taxon>Pentapetalae</taxon>
        <taxon>Caryophyllales</taxon>
        <taxon>Nepenthaceae</taxon>
        <taxon>Nepenthes</taxon>
    </lineage>
</organism>
<proteinExistence type="predicted"/>
<reference evidence="2" key="1">
    <citation type="submission" date="2023-05" db="EMBL/GenBank/DDBJ databases">
        <title>Nepenthes gracilis genome sequencing.</title>
        <authorList>
            <person name="Fukushima K."/>
        </authorList>
    </citation>
    <scope>NUCLEOTIDE SEQUENCE</scope>
    <source>
        <strain evidence="2">SING2019-196</strain>
    </source>
</reference>
<keyword evidence="3" id="KW-1185">Reference proteome</keyword>
<evidence type="ECO:0000313" key="3">
    <source>
        <dbReference type="Proteomes" id="UP001279734"/>
    </source>
</evidence>
<feature type="compositionally biased region" description="Low complexity" evidence="1">
    <location>
        <begin position="54"/>
        <end position="65"/>
    </location>
</feature>
<feature type="region of interest" description="Disordered" evidence="1">
    <location>
        <begin position="190"/>
        <end position="223"/>
    </location>
</feature>
<dbReference type="EMBL" id="BSYO01000052">
    <property type="protein sequence ID" value="GMH31989.1"/>
    <property type="molecule type" value="Genomic_DNA"/>
</dbReference>
<feature type="compositionally biased region" description="Basic residues" evidence="1">
    <location>
        <begin position="211"/>
        <end position="222"/>
    </location>
</feature>
<comment type="caution">
    <text evidence="2">The sequence shown here is derived from an EMBL/GenBank/DDBJ whole genome shotgun (WGS) entry which is preliminary data.</text>
</comment>
<evidence type="ECO:0000256" key="1">
    <source>
        <dbReference type="SAM" id="MobiDB-lite"/>
    </source>
</evidence>
<dbReference type="AlphaFoldDB" id="A0AAD3TMH9"/>
<name>A0AAD3TMH9_NEPGR</name>
<protein>
    <submittedName>
        <fullName evidence="2">Uncharacterized protein</fullName>
    </submittedName>
</protein>
<gene>
    <name evidence="2" type="ORF">Nepgr_033833</name>
</gene>
<dbReference type="Proteomes" id="UP001279734">
    <property type="component" value="Unassembled WGS sequence"/>
</dbReference>
<feature type="compositionally biased region" description="Basic residues" evidence="1">
    <location>
        <begin position="33"/>
        <end position="50"/>
    </location>
</feature>
<feature type="region of interest" description="Disordered" evidence="1">
    <location>
        <begin position="24"/>
        <end position="65"/>
    </location>
</feature>